<proteinExistence type="inferred from homology"/>
<dbReference type="GO" id="GO:0008053">
    <property type="term" value="P:mitochondrial fusion"/>
    <property type="evidence" value="ECO:0007669"/>
    <property type="project" value="TreeGrafter"/>
</dbReference>
<dbReference type="PROSITE" id="PS50404">
    <property type="entry name" value="GST_NTER"/>
    <property type="match status" value="1"/>
</dbReference>
<dbReference type="SFLD" id="SFLDG00358">
    <property type="entry name" value="Main_(cytGST)"/>
    <property type="match status" value="1"/>
</dbReference>
<evidence type="ECO:0000259" key="3">
    <source>
        <dbReference type="PROSITE" id="PS50405"/>
    </source>
</evidence>
<feature type="domain" description="GST N-terminal" evidence="2">
    <location>
        <begin position="14"/>
        <end position="95"/>
    </location>
</feature>
<dbReference type="Pfam" id="PF00043">
    <property type="entry name" value="GST_C"/>
    <property type="match status" value="1"/>
</dbReference>
<dbReference type="InterPro" id="IPR010987">
    <property type="entry name" value="Glutathione-S-Trfase_C-like"/>
</dbReference>
<dbReference type="InterPro" id="IPR036282">
    <property type="entry name" value="Glutathione-S-Trfase_C_sf"/>
</dbReference>
<dbReference type="PANTHER" id="PTHR44188:SF1">
    <property type="entry name" value="GDAP1, ISOFORM A"/>
    <property type="match status" value="1"/>
</dbReference>
<gene>
    <name evidence="4" type="primary">Gdap1</name>
    <name evidence="4" type="ORF">Bhyg_06810</name>
</gene>
<dbReference type="InterPro" id="IPR040079">
    <property type="entry name" value="Glutathione_S-Trfase"/>
</dbReference>
<dbReference type="GO" id="GO:0005741">
    <property type="term" value="C:mitochondrial outer membrane"/>
    <property type="evidence" value="ECO:0007669"/>
    <property type="project" value="TreeGrafter"/>
</dbReference>
<dbReference type="GO" id="GO:0006626">
    <property type="term" value="P:protein targeting to mitochondrion"/>
    <property type="evidence" value="ECO:0007669"/>
    <property type="project" value="TreeGrafter"/>
</dbReference>
<dbReference type="InterPro" id="IPR004045">
    <property type="entry name" value="Glutathione_S-Trfase_N"/>
</dbReference>
<dbReference type="GO" id="GO:0000266">
    <property type="term" value="P:mitochondrial fission"/>
    <property type="evidence" value="ECO:0007669"/>
    <property type="project" value="TreeGrafter"/>
</dbReference>
<dbReference type="Proteomes" id="UP001151699">
    <property type="component" value="Chromosome B"/>
</dbReference>
<name>A0A9Q0S3C2_9DIPT</name>
<evidence type="ECO:0000313" key="5">
    <source>
        <dbReference type="Proteomes" id="UP001151699"/>
    </source>
</evidence>
<dbReference type="PANTHER" id="PTHR44188">
    <property type="entry name" value="GDAP1, ISOFORM A"/>
    <property type="match status" value="1"/>
</dbReference>
<protein>
    <submittedName>
        <fullName evidence="4">Ganglioside-induced differentiation-associated protein 1</fullName>
    </submittedName>
</protein>
<keyword evidence="5" id="KW-1185">Reference proteome</keyword>
<dbReference type="Gene3D" id="1.20.1050.10">
    <property type="match status" value="1"/>
</dbReference>
<dbReference type="Pfam" id="PF13417">
    <property type="entry name" value="GST_N_3"/>
    <property type="match status" value="1"/>
</dbReference>
<dbReference type="SUPFAM" id="SSF47616">
    <property type="entry name" value="GST C-terminal domain-like"/>
    <property type="match status" value="1"/>
</dbReference>
<evidence type="ECO:0000256" key="1">
    <source>
        <dbReference type="ARBA" id="ARBA00007409"/>
    </source>
</evidence>
<reference evidence="4" key="1">
    <citation type="submission" date="2022-07" db="EMBL/GenBank/DDBJ databases">
        <authorList>
            <person name="Trinca V."/>
            <person name="Uliana J.V.C."/>
            <person name="Torres T.T."/>
            <person name="Ward R.J."/>
            <person name="Monesi N."/>
        </authorList>
    </citation>
    <scope>NUCLEOTIDE SEQUENCE</scope>
    <source>
        <strain evidence="4">HSMRA1968</strain>
        <tissue evidence="4">Whole embryos</tissue>
    </source>
</reference>
<dbReference type="InterPro" id="IPR004046">
    <property type="entry name" value="GST_C"/>
</dbReference>
<dbReference type="InterPro" id="IPR036249">
    <property type="entry name" value="Thioredoxin-like_sf"/>
</dbReference>
<evidence type="ECO:0000313" key="4">
    <source>
        <dbReference type="EMBL" id="KAJ6641865.1"/>
    </source>
</evidence>
<feature type="domain" description="GST C-terminal" evidence="3">
    <location>
        <begin position="153"/>
        <end position="295"/>
    </location>
</feature>
<dbReference type="SFLD" id="SFLDS00019">
    <property type="entry name" value="Glutathione_Transferase_(cytos"/>
    <property type="match status" value="1"/>
</dbReference>
<comment type="caution">
    <text evidence="4">The sequence shown here is derived from an EMBL/GenBank/DDBJ whole genome shotgun (WGS) entry which is preliminary data.</text>
</comment>
<dbReference type="SUPFAM" id="SSF52833">
    <property type="entry name" value="Thioredoxin-like"/>
    <property type="match status" value="1"/>
</dbReference>
<accession>A0A9Q0S3C2</accession>
<dbReference type="AlphaFoldDB" id="A0A9Q0S3C2"/>
<evidence type="ECO:0000259" key="2">
    <source>
        <dbReference type="PROSITE" id="PS50404"/>
    </source>
</evidence>
<comment type="similarity">
    <text evidence="1">Belongs to the GST superfamily.</text>
</comment>
<dbReference type="OrthoDB" id="249703at2759"/>
<dbReference type="CDD" id="cd00570">
    <property type="entry name" value="GST_N_family"/>
    <property type="match status" value="1"/>
</dbReference>
<dbReference type="Gene3D" id="3.40.30.10">
    <property type="entry name" value="Glutaredoxin"/>
    <property type="match status" value="1"/>
</dbReference>
<organism evidence="4 5">
    <name type="scientific">Pseudolycoriella hygida</name>
    <dbReference type="NCBI Taxonomy" id="35572"/>
    <lineage>
        <taxon>Eukaryota</taxon>
        <taxon>Metazoa</taxon>
        <taxon>Ecdysozoa</taxon>
        <taxon>Arthropoda</taxon>
        <taxon>Hexapoda</taxon>
        <taxon>Insecta</taxon>
        <taxon>Pterygota</taxon>
        <taxon>Neoptera</taxon>
        <taxon>Endopterygota</taxon>
        <taxon>Diptera</taxon>
        <taxon>Nematocera</taxon>
        <taxon>Sciaroidea</taxon>
        <taxon>Sciaridae</taxon>
        <taxon>Pseudolycoriella</taxon>
    </lineage>
</organism>
<dbReference type="PROSITE" id="PS50405">
    <property type="entry name" value="GST_CTER"/>
    <property type="match status" value="1"/>
</dbReference>
<sequence>MGNYNRTPINCTNDGIVLYYHPNSFYSQKILFALYEKNIKFSAYEVDVTNGEQYSQWFLELNPKGEVPVLQDGTLIIPESGRIISYIEDHFQGENIPSLLPKDLDRSVTEKIVGFHKKISRIPIGAISMGSFIHTDLCSNPKPPFIGITRNSFLQNDSKISSVLEQYAKVNPIHAENLRRKAQFQEKKRAIITNRNEFMILIKAVDTVLSEIESELEKNESTNEWLCSDQITIADISLGVLLQRLYSLGFENYFWISKRPHLKRYFSKISTRESLKKSLPTTFSTVRAVWTNTPWMYKAGVAALSATIVISGIIGRT</sequence>
<dbReference type="EMBL" id="WJQU01000002">
    <property type="protein sequence ID" value="KAJ6641865.1"/>
    <property type="molecule type" value="Genomic_DNA"/>
</dbReference>